<gene>
    <name evidence="8" type="ORF">OCV47_02515</name>
</gene>
<dbReference type="Proteomes" id="UP001652338">
    <property type="component" value="Unassembled WGS sequence"/>
</dbReference>
<sequence length="595" mass="64691">MMLRSEEVRKLAPEMDPLRMGMGWKVGDLSKPQVMVESSYGDSHPGSAHLNIFVEEAVKAVDENGGKAARYFATDMCDGIAQGHDGINYSLPHRDAMVNLIEAQANATVFDGGVFIASCDKSMPAMMMSIGRLKDMSAIVVTGGVMEAHELPEKYIVNDPACKINELLTLEQIGKFDAWEKTGVIPNEQLDYYKQHACPSCGACSFMGTASTMQIMAEALGLMLPGTALMPSTAPELKEASYQAGKQLMDLIAKGIKASDIVTKESFENAIMVHAAISGSTNATMHIPAIAHEFGVEIDADTFDRLHRGAHYLLNIRPSGDWPAQYFYYAGGVPRVMEEIKSMLHLDVMTVTGKTLGENLEELKKNGFYEHCDEILQKKAKQFGKEIDREDIIHSFDHAKGTDGSIAILKGNLAPEGCVIKHTACPKNMFKAVLNARPFNSEEACIDAVLHGKVKPGDAIFIRYEGPRGSGMPEMFYTGEAICANPELASSVALITDGRFSGASRGPVIGHVSPEAAAGGPIALVEEGDLIELDVANRKIAIVGIRGERKTPEEIDAILKERKANWKGFESKYKHGLLKLYAQHAVSSMKGAYME</sequence>
<feature type="domain" description="Dihydroxy-acid/6-phosphogluconate dehydratase N-terminal" evidence="6">
    <location>
        <begin position="31"/>
        <end position="359"/>
    </location>
</feature>
<reference evidence="8 9" key="1">
    <citation type="journal article" date="2021" name="ISME Commun">
        <title>Automated analysis of genomic sequences facilitates high-throughput and comprehensive description of bacteria.</title>
        <authorList>
            <person name="Hitch T.C.A."/>
        </authorList>
    </citation>
    <scope>NUCLEOTIDE SEQUENCE [LARGE SCALE GENOMIC DNA]</scope>
    <source>
        <strain evidence="8 9">Sanger_29</strain>
    </source>
</reference>
<evidence type="ECO:0000259" key="6">
    <source>
        <dbReference type="Pfam" id="PF00920"/>
    </source>
</evidence>
<dbReference type="InterPro" id="IPR000581">
    <property type="entry name" value="ILV_EDD_N"/>
</dbReference>
<feature type="domain" description="Dihydroxy-acid/6-phosphogluconate dehydratase C-terminal" evidence="7">
    <location>
        <begin position="391"/>
        <end position="592"/>
    </location>
</feature>
<keyword evidence="3" id="KW-0411">Iron-sulfur</keyword>
<dbReference type="InterPro" id="IPR020558">
    <property type="entry name" value="DiOHA_6PGluconate_deHydtase_CS"/>
</dbReference>
<keyword evidence="2" id="KW-0001">2Fe-2S</keyword>
<dbReference type="PANTHER" id="PTHR43661:SF3">
    <property type="entry name" value="D-XYLONATE DEHYDRATASE YAGF-RELATED"/>
    <property type="match status" value="1"/>
</dbReference>
<dbReference type="SUPFAM" id="SSF143975">
    <property type="entry name" value="IlvD/EDD N-terminal domain-like"/>
    <property type="match status" value="1"/>
</dbReference>
<keyword evidence="2" id="KW-0408">Iron</keyword>
<evidence type="ECO:0000256" key="2">
    <source>
        <dbReference type="ARBA" id="ARBA00022714"/>
    </source>
</evidence>
<organism evidence="8 9">
    <name type="scientific">Muricoprocola aceti</name>
    <dbReference type="NCBI Taxonomy" id="2981772"/>
    <lineage>
        <taxon>Bacteria</taxon>
        <taxon>Bacillati</taxon>
        <taxon>Bacillota</taxon>
        <taxon>Clostridia</taxon>
        <taxon>Lachnospirales</taxon>
        <taxon>Lachnospiraceae</taxon>
        <taxon>Muricoprocola</taxon>
    </lineage>
</organism>
<evidence type="ECO:0000313" key="9">
    <source>
        <dbReference type="Proteomes" id="UP001652338"/>
    </source>
</evidence>
<keyword evidence="4" id="KW-0456">Lyase</keyword>
<proteinExistence type="inferred from homology"/>
<evidence type="ECO:0000256" key="1">
    <source>
        <dbReference type="ARBA" id="ARBA00006486"/>
    </source>
</evidence>
<keyword evidence="5" id="KW-0028">Amino-acid biosynthesis</keyword>
<dbReference type="InterPro" id="IPR056740">
    <property type="entry name" value="ILV_EDD_C"/>
</dbReference>
<evidence type="ECO:0000256" key="4">
    <source>
        <dbReference type="ARBA" id="ARBA00023239"/>
    </source>
</evidence>
<comment type="caution">
    <text evidence="8">The sequence shown here is derived from an EMBL/GenBank/DDBJ whole genome shotgun (WGS) entry which is preliminary data.</text>
</comment>
<evidence type="ECO:0000256" key="5">
    <source>
        <dbReference type="ARBA" id="ARBA00023304"/>
    </source>
</evidence>
<dbReference type="RefSeq" id="WP_256298733.1">
    <property type="nucleotide sequence ID" value="NZ_JAOQKE010000002.1"/>
</dbReference>
<protein>
    <submittedName>
        <fullName evidence="8">Dihydroxy-acid dehydratase</fullName>
    </submittedName>
</protein>
<keyword evidence="5" id="KW-0100">Branched-chain amino acid biosynthesis</keyword>
<comment type="similarity">
    <text evidence="1">Belongs to the IlvD/Edd family.</text>
</comment>
<dbReference type="PROSITE" id="PS00887">
    <property type="entry name" value="ILVD_EDD_2"/>
    <property type="match status" value="1"/>
</dbReference>
<dbReference type="EMBL" id="JAOQKE010000002">
    <property type="protein sequence ID" value="MCU6724238.1"/>
    <property type="molecule type" value="Genomic_DNA"/>
</dbReference>
<keyword evidence="2" id="KW-0479">Metal-binding</keyword>
<dbReference type="InterPro" id="IPR037237">
    <property type="entry name" value="IlvD/EDD_N"/>
</dbReference>
<accession>A0ABT2SIE1</accession>
<dbReference type="PANTHER" id="PTHR43661">
    <property type="entry name" value="D-XYLONATE DEHYDRATASE"/>
    <property type="match status" value="1"/>
</dbReference>
<dbReference type="SUPFAM" id="SSF52016">
    <property type="entry name" value="LeuD/IlvD-like"/>
    <property type="match status" value="1"/>
</dbReference>
<dbReference type="Pfam" id="PF00920">
    <property type="entry name" value="ILVD_EDD_N"/>
    <property type="match status" value="1"/>
</dbReference>
<evidence type="ECO:0000259" key="7">
    <source>
        <dbReference type="Pfam" id="PF24877"/>
    </source>
</evidence>
<dbReference type="Pfam" id="PF24877">
    <property type="entry name" value="ILV_EDD_C"/>
    <property type="match status" value="1"/>
</dbReference>
<dbReference type="Gene3D" id="3.50.30.80">
    <property type="entry name" value="IlvD/EDD C-terminal domain-like"/>
    <property type="match status" value="1"/>
</dbReference>
<name>A0ABT2SIE1_9FIRM</name>
<keyword evidence="9" id="KW-1185">Reference proteome</keyword>
<dbReference type="InterPro" id="IPR042096">
    <property type="entry name" value="Dihydro-acid_dehy_C"/>
</dbReference>
<evidence type="ECO:0000313" key="8">
    <source>
        <dbReference type="EMBL" id="MCU6724238.1"/>
    </source>
</evidence>
<evidence type="ECO:0000256" key="3">
    <source>
        <dbReference type="ARBA" id="ARBA00023014"/>
    </source>
</evidence>